<evidence type="ECO:0000256" key="13">
    <source>
        <dbReference type="ARBA" id="ARBA00023136"/>
    </source>
</evidence>
<dbReference type="SMART" id="SM00388">
    <property type="entry name" value="HisKA"/>
    <property type="match status" value="1"/>
</dbReference>
<dbReference type="Gene3D" id="3.30.565.10">
    <property type="entry name" value="Histidine kinase-like ATPase, C-terminal domain"/>
    <property type="match status" value="1"/>
</dbReference>
<dbReference type="CDD" id="cd00082">
    <property type="entry name" value="HisKA"/>
    <property type="match status" value="1"/>
</dbReference>
<dbReference type="PROSITE" id="PS50109">
    <property type="entry name" value="HIS_KIN"/>
    <property type="match status" value="1"/>
</dbReference>
<keyword evidence="12" id="KW-0902">Two-component regulatory system</keyword>
<dbReference type="PANTHER" id="PTHR45528:SF1">
    <property type="entry name" value="SENSOR HISTIDINE KINASE CPXA"/>
    <property type="match status" value="1"/>
</dbReference>
<dbReference type="InterPro" id="IPR050398">
    <property type="entry name" value="HssS/ArlS-like"/>
</dbReference>
<feature type="transmembrane region" description="Helical" evidence="14">
    <location>
        <begin position="12"/>
        <end position="37"/>
    </location>
</feature>
<evidence type="ECO:0000256" key="10">
    <source>
        <dbReference type="ARBA" id="ARBA00022840"/>
    </source>
</evidence>
<evidence type="ECO:0000313" key="17">
    <source>
        <dbReference type="Proteomes" id="UP001569414"/>
    </source>
</evidence>
<dbReference type="Gene3D" id="1.10.287.130">
    <property type="match status" value="1"/>
</dbReference>
<evidence type="ECO:0000256" key="6">
    <source>
        <dbReference type="ARBA" id="ARBA00022679"/>
    </source>
</evidence>
<keyword evidence="13 14" id="KW-0472">Membrane</keyword>
<comment type="subcellular location">
    <subcellularLocation>
        <location evidence="2">Cell membrane</location>
        <topology evidence="2">Multi-pass membrane protein</topology>
    </subcellularLocation>
</comment>
<sequence>MRETSNLQRKVFAIFGSFTLLLCLVFFAICMMVAYVVEDHLLDNLLAEEVRHLEQQARLTNATPEPRLPYLTLYTESKIIPTELRTALPSHAEKAEWFSDSEHHFHLRRVHFPDNKSAVLVAEVSELLTVTRQSSQFLWLFAGACILTLLLALYCAFRISRKTIAPVVTLAKAVELQRNCDSLISLPYNYKQDEIGYLASTLQDTLNQLKLTLRRETEFTRDTSHELRTGLTILKSTLALSQNREMTKPERNELLETVTGMEKTVKTLLALARSESLQPEDIPLRALLEERLLIQHPIIVQKHFTVDLKLGPKVRVLANRHLVTLLFDNLISNALQHASSPKLVIAYKGDTLFFENATDNQLDLETSLLPGQKREGSDGIGQGLFLTKRICEALNWTISIQCRKNIYQCVLSFTQ</sequence>
<organism evidence="16 17">
    <name type="scientific">Microbulbifer echini</name>
    <dbReference type="NCBI Taxonomy" id="1529067"/>
    <lineage>
        <taxon>Bacteria</taxon>
        <taxon>Pseudomonadati</taxon>
        <taxon>Pseudomonadota</taxon>
        <taxon>Gammaproteobacteria</taxon>
        <taxon>Cellvibrionales</taxon>
        <taxon>Microbulbiferaceae</taxon>
        <taxon>Microbulbifer</taxon>
    </lineage>
</organism>
<keyword evidence="5" id="KW-0597">Phosphoprotein</keyword>
<feature type="domain" description="Histidine kinase" evidence="15">
    <location>
        <begin position="222"/>
        <end position="401"/>
    </location>
</feature>
<keyword evidence="17" id="KW-1185">Reference proteome</keyword>
<comment type="caution">
    <text evidence="16">The sequence shown here is derived from an EMBL/GenBank/DDBJ whole genome shotgun (WGS) entry which is preliminary data.</text>
</comment>
<evidence type="ECO:0000256" key="5">
    <source>
        <dbReference type="ARBA" id="ARBA00022553"/>
    </source>
</evidence>
<evidence type="ECO:0000256" key="1">
    <source>
        <dbReference type="ARBA" id="ARBA00000085"/>
    </source>
</evidence>
<feature type="transmembrane region" description="Helical" evidence="14">
    <location>
        <begin position="137"/>
        <end position="157"/>
    </location>
</feature>
<evidence type="ECO:0000256" key="14">
    <source>
        <dbReference type="SAM" id="Phobius"/>
    </source>
</evidence>
<proteinExistence type="predicted"/>
<keyword evidence="7 14" id="KW-0812">Transmembrane</keyword>
<keyword evidence="9 16" id="KW-0418">Kinase</keyword>
<protein>
    <recommendedName>
        <fullName evidence="3">histidine kinase</fullName>
        <ecNumber evidence="3">2.7.13.3</ecNumber>
    </recommendedName>
</protein>
<gene>
    <name evidence="16" type="ORF">ACCI51_10460</name>
</gene>
<reference evidence="16 17" key="1">
    <citation type="submission" date="2024-08" db="EMBL/GenBank/DDBJ databases">
        <authorList>
            <person name="Ishaq N."/>
        </authorList>
    </citation>
    <scope>NUCLEOTIDE SEQUENCE [LARGE SCALE GENOMIC DNA]</scope>
    <source>
        <strain evidence="16 17">JCM 30400</strain>
    </source>
</reference>
<evidence type="ECO:0000256" key="8">
    <source>
        <dbReference type="ARBA" id="ARBA00022741"/>
    </source>
</evidence>
<dbReference type="EMBL" id="JBGMEL010000009">
    <property type="protein sequence ID" value="MFA0790967.1"/>
    <property type="molecule type" value="Genomic_DNA"/>
</dbReference>
<evidence type="ECO:0000256" key="7">
    <source>
        <dbReference type="ARBA" id="ARBA00022692"/>
    </source>
</evidence>
<evidence type="ECO:0000313" key="16">
    <source>
        <dbReference type="EMBL" id="MFA0790967.1"/>
    </source>
</evidence>
<evidence type="ECO:0000256" key="4">
    <source>
        <dbReference type="ARBA" id="ARBA00022475"/>
    </source>
</evidence>
<dbReference type="Proteomes" id="UP001569414">
    <property type="component" value="Unassembled WGS sequence"/>
</dbReference>
<comment type="catalytic activity">
    <reaction evidence="1">
        <text>ATP + protein L-histidine = ADP + protein N-phospho-L-histidine.</text>
        <dbReference type="EC" id="2.7.13.3"/>
    </reaction>
</comment>
<evidence type="ECO:0000256" key="9">
    <source>
        <dbReference type="ARBA" id="ARBA00022777"/>
    </source>
</evidence>
<dbReference type="RefSeq" id="WP_371843517.1">
    <property type="nucleotide sequence ID" value="NZ_JBGMEL010000009.1"/>
</dbReference>
<keyword evidence="6" id="KW-0808">Transferase</keyword>
<dbReference type="Gene3D" id="6.10.340.10">
    <property type="match status" value="1"/>
</dbReference>
<keyword evidence="4" id="KW-1003">Cell membrane</keyword>
<name>A0ABV4NN53_9GAMM</name>
<evidence type="ECO:0000256" key="11">
    <source>
        <dbReference type="ARBA" id="ARBA00022989"/>
    </source>
</evidence>
<dbReference type="EC" id="2.7.13.3" evidence="3"/>
<evidence type="ECO:0000259" key="15">
    <source>
        <dbReference type="PROSITE" id="PS50109"/>
    </source>
</evidence>
<evidence type="ECO:0000256" key="12">
    <source>
        <dbReference type="ARBA" id="ARBA00023012"/>
    </source>
</evidence>
<dbReference type="PANTHER" id="PTHR45528">
    <property type="entry name" value="SENSOR HISTIDINE KINASE CPXA"/>
    <property type="match status" value="1"/>
</dbReference>
<dbReference type="GO" id="GO:0016301">
    <property type="term" value="F:kinase activity"/>
    <property type="evidence" value="ECO:0007669"/>
    <property type="project" value="UniProtKB-KW"/>
</dbReference>
<dbReference type="SUPFAM" id="SSF55874">
    <property type="entry name" value="ATPase domain of HSP90 chaperone/DNA topoisomerase II/histidine kinase"/>
    <property type="match status" value="1"/>
</dbReference>
<keyword evidence="8" id="KW-0547">Nucleotide-binding</keyword>
<accession>A0ABV4NN53</accession>
<dbReference type="InterPro" id="IPR036097">
    <property type="entry name" value="HisK_dim/P_sf"/>
</dbReference>
<evidence type="ECO:0000256" key="2">
    <source>
        <dbReference type="ARBA" id="ARBA00004651"/>
    </source>
</evidence>
<keyword evidence="11 14" id="KW-1133">Transmembrane helix</keyword>
<dbReference type="Pfam" id="PF00512">
    <property type="entry name" value="HisKA"/>
    <property type="match status" value="1"/>
</dbReference>
<dbReference type="InterPro" id="IPR003661">
    <property type="entry name" value="HisK_dim/P_dom"/>
</dbReference>
<dbReference type="InterPro" id="IPR036890">
    <property type="entry name" value="HATPase_C_sf"/>
</dbReference>
<dbReference type="InterPro" id="IPR005467">
    <property type="entry name" value="His_kinase_dom"/>
</dbReference>
<keyword evidence="10" id="KW-0067">ATP-binding</keyword>
<dbReference type="SUPFAM" id="SSF47384">
    <property type="entry name" value="Homodimeric domain of signal transducing histidine kinase"/>
    <property type="match status" value="1"/>
</dbReference>
<evidence type="ECO:0000256" key="3">
    <source>
        <dbReference type="ARBA" id="ARBA00012438"/>
    </source>
</evidence>